<keyword evidence="1" id="KW-1133">Transmembrane helix</keyword>
<keyword evidence="1" id="KW-0472">Membrane</keyword>
<dbReference type="EMBL" id="MZ420154">
    <property type="protein sequence ID" value="QYA18817.1"/>
    <property type="molecule type" value="Genomic_DNA"/>
</dbReference>
<gene>
    <name evidence="2" type="ORF">KOM_12_549</name>
</gene>
<keyword evidence="1" id="KW-0812">Transmembrane</keyword>
<evidence type="ECO:0000256" key="1">
    <source>
        <dbReference type="SAM" id="Phobius"/>
    </source>
</evidence>
<name>A0A8F8PNH2_9VIRU</name>
<sequence>MGNTLAFLRNDKRALTYAPTDDEYYRSDAPPNSTPFLGISTDLWVTRIPGNWENLPLALIMTTIGVLYIATFRRHFVTAYRGIRWLMHNRPQVYLSLVVVWK</sequence>
<reference evidence="2" key="1">
    <citation type="submission" date="2021-06" db="EMBL/GenBank/DDBJ databases">
        <authorList>
            <person name="Rolland C."/>
        </authorList>
    </citation>
    <scope>NUCLEOTIDE SEQUENCE</scope>
    <source>
        <strain evidence="2">347.936635</strain>
    </source>
</reference>
<proteinExistence type="predicted"/>
<evidence type="ECO:0000313" key="2">
    <source>
        <dbReference type="EMBL" id="QYA18817.1"/>
    </source>
</evidence>
<organism evidence="2">
    <name type="scientific">Clandestinovirus</name>
    <dbReference type="NCBI Taxonomy" id="2831644"/>
    <lineage>
        <taxon>Viruses</taxon>
    </lineage>
</organism>
<accession>A0A8F8PNH2</accession>
<protein>
    <submittedName>
        <fullName evidence="2">Uncharacterized protein</fullName>
    </submittedName>
</protein>
<feature type="transmembrane region" description="Helical" evidence="1">
    <location>
        <begin position="55"/>
        <end position="72"/>
    </location>
</feature>